<evidence type="ECO:0000313" key="3">
    <source>
        <dbReference type="Proteomes" id="UP001283361"/>
    </source>
</evidence>
<dbReference type="EMBL" id="JAWDGP010004927">
    <property type="protein sequence ID" value="KAK3761179.1"/>
    <property type="molecule type" value="Genomic_DNA"/>
</dbReference>
<evidence type="ECO:0000313" key="2">
    <source>
        <dbReference type="EMBL" id="KAK3761179.1"/>
    </source>
</evidence>
<evidence type="ECO:0000256" key="1">
    <source>
        <dbReference type="SAM" id="MobiDB-lite"/>
    </source>
</evidence>
<reference evidence="2" key="1">
    <citation type="journal article" date="2023" name="G3 (Bethesda)">
        <title>A reference genome for the long-term kleptoplast-retaining sea slug Elysia crispata morphotype clarki.</title>
        <authorList>
            <person name="Eastman K.E."/>
            <person name="Pendleton A.L."/>
            <person name="Shaikh M.A."/>
            <person name="Suttiyut T."/>
            <person name="Ogas R."/>
            <person name="Tomko P."/>
            <person name="Gavelis G."/>
            <person name="Widhalm J.R."/>
            <person name="Wisecaver J.H."/>
        </authorList>
    </citation>
    <scope>NUCLEOTIDE SEQUENCE</scope>
    <source>
        <strain evidence="2">ECLA1</strain>
    </source>
</reference>
<proteinExistence type="predicted"/>
<sequence length="468" mass="52115">MASKHSGPIPYTLSYLDEDVSKASPSCQSPASASSCLVSIKESSNAAFFDLDSLSTSVKEILVVFAVIHDESYGAAVRAVWSMREMLASQNPEAFLRLYLGLCIKDLVHALNLPPALMHGKCDKHLHVLDPLFAGKEDIKKLFTSSQMTLFEKAMTEACMHFKTLFENAYEKEKLFIDYKISEFGSSLSNSLQILARLFFPKLVQTRLQGQKSSAIKKSSEQTSENNPKSKIPSSSNTSNQPNTSRADDHPSDISLSLLKDVQVHLVPLHLESDQVQKNSVKKDKSGKRKSISRRSLKFSDIEVENFAGHKGTSKLQKCSVKLKRIDINTRSSIGEAGASRQQQQPSSFSNGHQYVDGHSSNHNELTKKSSGKRRKTKERGTKLSRATQANKDSPSALDDDFDAESVPSSYLEESDAEDDDMMHSSRSPKKQKITKAIPVPNLQRFIQEQERSNKTRMCLVIVEKLIL</sequence>
<name>A0AAE0Z1G3_9GAST</name>
<feature type="compositionally biased region" description="Low complexity" evidence="1">
    <location>
        <begin position="224"/>
        <end position="245"/>
    </location>
</feature>
<feature type="compositionally biased region" description="Polar residues" evidence="1">
    <location>
        <begin position="385"/>
        <end position="394"/>
    </location>
</feature>
<feature type="compositionally biased region" description="Polar residues" evidence="1">
    <location>
        <begin position="214"/>
        <end position="223"/>
    </location>
</feature>
<gene>
    <name evidence="2" type="ORF">RRG08_022580</name>
</gene>
<feature type="compositionally biased region" description="Polar residues" evidence="1">
    <location>
        <begin position="340"/>
        <end position="359"/>
    </location>
</feature>
<dbReference type="Proteomes" id="UP001283361">
    <property type="component" value="Unassembled WGS sequence"/>
</dbReference>
<dbReference type="AlphaFoldDB" id="A0AAE0Z1G3"/>
<organism evidence="2 3">
    <name type="scientific">Elysia crispata</name>
    <name type="common">lettuce slug</name>
    <dbReference type="NCBI Taxonomy" id="231223"/>
    <lineage>
        <taxon>Eukaryota</taxon>
        <taxon>Metazoa</taxon>
        <taxon>Spiralia</taxon>
        <taxon>Lophotrochozoa</taxon>
        <taxon>Mollusca</taxon>
        <taxon>Gastropoda</taxon>
        <taxon>Heterobranchia</taxon>
        <taxon>Euthyneura</taxon>
        <taxon>Panpulmonata</taxon>
        <taxon>Sacoglossa</taxon>
        <taxon>Placobranchoidea</taxon>
        <taxon>Plakobranchidae</taxon>
        <taxon>Elysia</taxon>
    </lineage>
</organism>
<feature type="region of interest" description="Disordered" evidence="1">
    <location>
        <begin position="333"/>
        <end position="433"/>
    </location>
</feature>
<protein>
    <submittedName>
        <fullName evidence="2">Uncharacterized protein</fullName>
    </submittedName>
</protein>
<comment type="caution">
    <text evidence="2">The sequence shown here is derived from an EMBL/GenBank/DDBJ whole genome shotgun (WGS) entry which is preliminary data.</text>
</comment>
<keyword evidence="3" id="KW-1185">Reference proteome</keyword>
<accession>A0AAE0Z1G3</accession>
<feature type="region of interest" description="Disordered" evidence="1">
    <location>
        <begin position="214"/>
        <end position="252"/>
    </location>
</feature>